<proteinExistence type="predicted"/>
<reference evidence="1 2" key="1">
    <citation type="journal article" date="2006" name="J. Bacteriol.">
        <title>Genomic analysis of Pseudomonas aeruginosa phages LKD16 and LKA1: establishment of the phiKMV subgroup within the T7 supergroup.</title>
        <authorList>
            <person name="Ceyssens P.J."/>
            <person name="Lavigne R."/>
            <person name="Mattheus W."/>
            <person name="Chibeu A."/>
            <person name="Hertveldt K."/>
            <person name="Mast J."/>
            <person name="Robben J."/>
            <person name="Volckaert G."/>
        </authorList>
    </citation>
    <scope>NUCLEOTIDE SEQUENCE</scope>
</reference>
<evidence type="ECO:0000313" key="2">
    <source>
        <dbReference type="Proteomes" id="UP000002089"/>
    </source>
</evidence>
<dbReference type="RefSeq" id="YP_001522862.1">
    <property type="nucleotide sequence ID" value="NC_009936.1"/>
</dbReference>
<dbReference type="GeneID" id="5687513"/>
<name>Q0E5Z3_9CAUD</name>
<keyword evidence="2" id="KW-1185">Reference proteome</keyword>
<evidence type="ECO:0000313" key="1">
    <source>
        <dbReference type="EMBL" id="CAK24989.1"/>
    </source>
</evidence>
<dbReference type="KEGG" id="vg:5687513"/>
<protein>
    <submittedName>
        <fullName evidence="1">Uncharacterized protein</fullName>
    </submittedName>
</protein>
<organism evidence="1 2">
    <name type="scientific">Pseudomonas phage LKA1</name>
    <dbReference type="NCBI Taxonomy" id="386793"/>
    <lineage>
        <taxon>Viruses</taxon>
        <taxon>Duplodnaviria</taxon>
        <taxon>Heunggongvirae</taxon>
        <taxon>Uroviricota</taxon>
        <taxon>Caudoviricetes</taxon>
        <taxon>Autographivirales</taxon>
        <taxon>Autoscriptoviridae</taxon>
        <taxon>Stubburvirus</taxon>
        <taxon>Stubburvirus LKA1</taxon>
    </lineage>
</organism>
<sequence length="60" mass="7012">MGRRPSDEELEAMDRAHAAVAKAQRECGHYYCRPVEWYWSGAVRVMQCDDCGSQDFREEQ</sequence>
<dbReference type="Proteomes" id="UP000002089">
    <property type="component" value="Segment"/>
</dbReference>
<accession>Q0E5Z3</accession>
<dbReference type="EMBL" id="AM265639">
    <property type="protein sequence ID" value="CAK24989.1"/>
    <property type="molecule type" value="Genomic_DNA"/>
</dbReference>